<gene>
    <name evidence="1" type="ORF">RFI_35169</name>
</gene>
<comment type="caution">
    <text evidence="1">The sequence shown here is derived from an EMBL/GenBank/DDBJ whole genome shotgun (WGS) entry which is preliminary data.</text>
</comment>
<organism evidence="1 2">
    <name type="scientific">Reticulomyxa filosa</name>
    <dbReference type="NCBI Taxonomy" id="46433"/>
    <lineage>
        <taxon>Eukaryota</taxon>
        <taxon>Sar</taxon>
        <taxon>Rhizaria</taxon>
        <taxon>Retaria</taxon>
        <taxon>Foraminifera</taxon>
        <taxon>Monothalamids</taxon>
        <taxon>Reticulomyxidae</taxon>
        <taxon>Reticulomyxa</taxon>
    </lineage>
</organism>
<accession>X6LM91</accession>
<name>X6LM91_RETFI</name>
<keyword evidence="2" id="KW-1185">Reference proteome</keyword>
<reference evidence="1 2" key="1">
    <citation type="journal article" date="2013" name="Curr. Biol.">
        <title>The Genome of the Foraminiferan Reticulomyxa filosa.</title>
        <authorList>
            <person name="Glockner G."/>
            <person name="Hulsmann N."/>
            <person name="Schleicher M."/>
            <person name="Noegel A.A."/>
            <person name="Eichinger L."/>
            <person name="Gallinger C."/>
            <person name="Pawlowski J."/>
            <person name="Sierra R."/>
            <person name="Euteneuer U."/>
            <person name="Pillet L."/>
            <person name="Moustafa A."/>
            <person name="Platzer M."/>
            <person name="Groth M."/>
            <person name="Szafranski K."/>
            <person name="Schliwa M."/>
        </authorList>
    </citation>
    <scope>NUCLEOTIDE SEQUENCE [LARGE SCALE GENOMIC DNA]</scope>
</reference>
<dbReference type="AlphaFoldDB" id="X6LM91"/>
<protein>
    <submittedName>
        <fullName evidence="1">Uncharacterized protein</fullName>
    </submittedName>
</protein>
<dbReference type="Proteomes" id="UP000023152">
    <property type="component" value="Unassembled WGS sequence"/>
</dbReference>
<evidence type="ECO:0000313" key="2">
    <source>
        <dbReference type="Proteomes" id="UP000023152"/>
    </source>
</evidence>
<sequence>MRYGSIFGQQDITKQSKRFYPNGIWTEVKDLNGVVKSIERDQPNVFYNTISNSSISLLSLQHWKNVLDTIRAMTSGEQMNRGSDFFNKLAIGISGASYTEDDIKQCESMSLDSSMYCNYAVTHTRNCNVCQEKVISILDCFVVNLSSRHCPKLYRLICKVYPGLIAMVIWNDGDIRVDAYSAETFPCGVQSCHYLNPNREWTYVVHIQHPEQQKQKKVWTMTRK</sequence>
<evidence type="ECO:0000313" key="1">
    <source>
        <dbReference type="EMBL" id="ETO02267.1"/>
    </source>
</evidence>
<proteinExistence type="predicted"/>
<dbReference type="EMBL" id="ASPP01036242">
    <property type="protein sequence ID" value="ETO02267.1"/>
    <property type="molecule type" value="Genomic_DNA"/>
</dbReference>